<dbReference type="RefSeq" id="WP_089727461.1">
    <property type="nucleotide sequence ID" value="NZ_FNGI01000003.1"/>
</dbReference>
<keyword evidence="2" id="KW-0732">Signal</keyword>
<dbReference type="Pfam" id="PF11720">
    <property type="entry name" value="Inhibitor_I78"/>
    <property type="match status" value="1"/>
</dbReference>
<dbReference type="PANTHER" id="PTHR39600">
    <property type="entry name" value="PEPTIDASE INHIBITOR I78 FAMILY PROTEIN"/>
    <property type="match status" value="1"/>
</dbReference>
<evidence type="ECO:0000313" key="3">
    <source>
        <dbReference type="EMBL" id="SDL42678.1"/>
    </source>
</evidence>
<organism evidence="3 4">
    <name type="scientific">Modicisalibacter muralis</name>
    <dbReference type="NCBI Taxonomy" id="119000"/>
    <lineage>
        <taxon>Bacteria</taxon>
        <taxon>Pseudomonadati</taxon>
        <taxon>Pseudomonadota</taxon>
        <taxon>Gammaproteobacteria</taxon>
        <taxon>Oceanospirillales</taxon>
        <taxon>Halomonadaceae</taxon>
        <taxon>Modicisalibacter</taxon>
    </lineage>
</organism>
<reference evidence="3 4" key="1">
    <citation type="submission" date="2016-10" db="EMBL/GenBank/DDBJ databases">
        <authorList>
            <person name="de Groot N.N."/>
        </authorList>
    </citation>
    <scope>NUCLEOTIDE SEQUENCE [LARGE SCALE GENOMIC DNA]</scope>
    <source>
        <strain evidence="3 4">DSM 14789</strain>
    </source>
</reference>
<dbReference type="PROSITE" id="PS51257">
    <property type="entry name" value="PROKAR_LIPOPROTEIN"/>
    <property type="match status" value="1"/>
</dbReference>
<dbReference type="AlphaFoldDB" id="A0A1G9JYT1"/>
<feature type="chain" id="PRO_5011718852" evidence="2">
    <location>
        <begin position="17"/>
        <end position="105"/>
    </location>
</feature>
<dbReference type="EMBL" id="FNGI01000003">
    <property type="protein sequence ID" value="SDL42678.1"/>
    <property type="molecule type" value="Genomic_DNA"/>
</dbReference>
<gene>
    <name evidence="3" type="ORF">SAMN05661010_01680</name>
</gene>
<feature type="region of interest" description="Disordered" evidence="1">
    <location>
        <begin position="19"/>
        <end position="45"/>
    </location>
</feature>
<protein>
    <submittedName>
        <fullName evidence="3">Peptidase inhibitor I78 family protein</fullName>
    </submittedName>
</protein>
<feature type="compositionally biased region" description="Pro residues" evidence="1">
    <location>
        <begin position="21"/>
        <end position="34"/>
    </location>
</feature>
<evidence type="ECO:0000313" key="4">
    <source>
        <dbReference type="Proteomes" id="UP000198654"/>
    </source>
</evidence>
<proteinExistence type="predicted"/>
<keyword evidence="4" id="KW-1185">Reference proteome</keyword>
<dbReference type="Gene3D" id="3.30.10.10">
    <property type="entry name" value="Trypsin Inhibitor V, subunit A"/>
    <property type="match status" value="1"/>
</dbReference>
<dbReference type="Proteomes" id="UP000198654">
    <property type="component" value="Unassembled WGS sequence"/>
</dbReference>
<dbReference type="OrthoDB" id="6049927at2"/>
<sequence length="105" mass="11123">MIKGYALGLLTAGLLAACSATPPPEEPPRPPPMPQSSGGECGAAQVQAYRGEPYSATLEQTIAAQSDAGRVRVIRPGQAYTMDYRHDRLNIHLDASGRITELNCG</sequence>
<dbReference type="InterPro" id="IPR021719">
    <property type="entry name" value="Prot_inh_I78"/>
</dbReference>
<dbReference type="STRING" id="119000.SAMN05661010_01680"/>
<evidence type="ECO:0000256" key="2">
    <source>
        <dbReference type="SAM" id="SignalP"/>
    </source>
</evidence>
<feature type="signal peptide" evidence="2">
    <location>
        <begin position="1"/>
        <end position="16"/>
    </location>
</feature>
<name>A0A1G9JYT1_9GAMM</name>
<dbReference type="PANTHER" id="PTHR39600:SF1">
    <property type="entry name" value="PEPTIDASE INHIBITOR I78 FAMILY PROTEIN"/>
    <property type="match status" value="1"/>
</dbReference>
<accession>A0A1G9JYT1</accession>
<evidence type="ECO:0000256" key="1">
    <source>
        <dbReference type="SAM" id="MobiDB-lite"/>
    </source>
</evidence>